<evidence type="ECO:0000259" key="7">
    <source>
        <dbReference type="PROSITE" id="PS50011"/>
    </source>
</evidence>
<keyword evidence="1" id="KW-0808">Transferase</keyword>
<dbReference type="PANTHER" id="PTHR43289">
    <property type="entry name" value="MITOGEN-ACTIVATED PROTEIN KINASE KINASE KINASE 20-RELATED"/>
    <property type="match status" value="1"/>
</dbReference>
<feature type="binding site" evidence="5">
    <location>
        <position position="107"/>
    </location>
    <ligand>
        <name>ATP</name>
        <dbReference type="ChEBI" id="CHEBI:30616"/>
    </ligand>
</feature>
<dbReference type="CDD" id="cd14014">
    <property type="entry name" value="STKc_PknB_like"/>
    <property type="match status" value="1"/>
</dbReference>
<dbReference type="PANTHER" id="PTHR43289:SF34">
    <property type="entry name" value="SERINE_THREONINE-PROTEIN KINASE YBDM-RELATED"/>
    <property type="match status" value="1"/>
</dbReference>
<evidence type="ECO:0000256" key="5">
    <source>
        <dbReference type="PROSITE-ProRule" id="PRU10141"/>
    </source>
</evidence>
<keyword evidence="9" id="KW-1185">Reference proteome</keyword>
<evidence type="ECO:0000313" key="9">
    <source>
        <dbReference type="Proteomes" id="UP000643403"/>
    </source>
</evidence>
<dbReference type="InterPro" id="IPR008271">
    <property type="entry name" value="Ser/Thr_kinase_AS"/>
</dbReference>
<keyword evidence="4 5" id="KW-0067">ATP-binding</keyword>
<keyword evidence="6" id="KW-1133">Transmembrane helix</keyword>
<dbReference type="Gene3D" id="3.30.200.20">
    <property type="entry name" value="Phosphorylase Kinase, domain 1"/>
    <property type="match status" value="1"/>
</dbReference>
<dbReference type="InterPro" id="IPR019734">
    <property type="entry name" value="TPR_rpt"/>
</dbReference>
<evidence type="ECO:0000256" key="1">
    <source>
        <dbReference type="ARBA" id="ARBA00022679"/>
    </source>
</evidence>
<dbReference type="Gene3D" id="1.10.510.10">
    <property type="entry name" value="Transferase(Phosphotransferase) domain 1"/>
    <property type="match status" value="1"/>
</dbReference>
<feature type="transmembrane region" description="Helical" evidence="6">
    <location>
        <begin position="387"/>
        <end position="407"/>
    </location>
</feature>
<dbReference type="Proteomes" id="UP000643403">
    <property type="component" value="Unassembled WGS sequence"/>
</dbReference>
<evidence type="ECO:0000256" key="2">
    <source>
        <dbReference type="ARBA" id="ARBA00022741"/>
    </source>
</evidence>
<dbReference type="PROSITE" id="PS00108">
    <property type="entry name" value="PROTEIN_KINASE_ST"/>
    <property type="match status" value="1"/>
</dbReference>
<name>A0ABQ3C6U7_9GAMM</name>
<dbReference type="Gene3D" id="1.25.40.10">
    <property type="entry name" value="Tetratricopeptide repeat domain"/>
    <property type="match status" value="2"/>
</dbReference>
<evidence type="ECO:0000256" key="4">
    <source>
        <dbReference type="ARBA" id="ARBA00022840"/>
    </source>
</evidence>
<feature type="domain" description="Protein kinase" evidence="7">
    <location>
        <begin position="76"/>
        <end position="368"/>
    </location>
</feature>
<gene>
    <name evidence="8" type="ORF">GCM10008101_22810</name>
</gene>
<keyword evidence="6" id="KW-0472">Membrane</keyword>
<dbReference type="InterPro" id="IPR011009">
    <property type="entry name" value="Kinase-like_dom_sf"/>
</dbReference>
<dbReference type="InterPro" id="IPR017441">
    <property type="entry name" value="Protein_kinase_ATP_BS"/>
</dbReference>
<proteinExistence type="predicted"/>
<dbReference type="PROSITE" id="PS50011">
    <property type="entry name" value="PROTEIN_KINASE_DOM"/>
    <property type="match status" value="1"/>
</dbReference>
<evidence type="ECO:0000256" key="3">
    <source>
        <dbReference type="ARBA" id="ARBA00022777"/>
    </source>
</evidence>
<dbReference type="SMART" id="SM00220">
    <property type="entry name" value="S_TKc"/>
    <property type="match status" value="1"/>
</dbReference>
<reference evidence="9" key="1">
    <citation type="journal article" date="2019" name="Int. J. Syst. Evol. Microbiol.">
        <title>The Global Catalogue of Microorganisms (GCM) 10K type strain sequencing project: providing services to taxonomists for standard genome sequencing and annotation.</title>
        <authorList>
            <consortium name="The Broad Institute Genomics Platform"/>
            <consortium name="The Broad Institute Genome Sequencing Center for Infectious Disease"/>
            <person name="Wu L."/>
            <person name="Ma J."/>
        </authorList>
    </citation>
    <scope>NUCLEOTIDE SEQUENCE [LARGE SCALE GENOMIC DNA]</scope>
    <source>
        <strain evidence="9">KCTC 22558</strain>
    </source>
</reference>
<dbReference type="PROSITE" id="PS00107">
    <property type="entry name" value="PROTEIN_KINASE_ATP"/>
    <property type="match status" value="1"/>
</dbReference>
<evidence type="ECO:0000313" key="8">
    <source>
        <dbReference type="EMBL" id="GGZ67955.1"/>
    </source>
</evidence>
<dbReference type="Pfam" id="PF00069">
    <property type="entry name" value="Pkinase"/>
    <property type="match status" value="1"/>
</dbReference>
<dbReference type="InterPro" id="IPR000719">
    <property type="entry name" value="Prot_kinase_dom"/>
</dbReference>
<dbReference type="SUPFAM" id="SSF48452">
    <property type="entry name" value="TPR-like"/>
    <property type="match status" value="2"/>
</dbReference>
<accession>A0ABQ3C6U7</accession>
<evidence type="ECO:0000256" key="6">
    <source>
        <dbReference type="SAM" id="Phobius"/>
    </source>
</evidence>
<sequence length="946" mass="104303">MDAERWLRLSPHLDELLDLDPPARDERLHAIAGDDAELAAELARMLALEDGRDDFLAEPIVVPKALLREGSEVGPYRLETLLGEGGMGQVWRASRADGLYQRRVALKLLRPGLTDENLRLRFARERQILARLAHPHIAGLLDAGVSPEGLPYLALEYVEGEPITRYWQRLDVPLDARLRMFRQVCAAVSHAHANLVVHCDLKPSNILVTQDGQVRLLDFGIAKLLDGAAPRMDHTRTGARAFTLHYAAPEQIRGAPVTTMTDVYSLGVVLYELLTGSKPYRLKRQSDAEWEEAILSHDPMRPSQRLLRDAEALTGLERQQLRRRARRLMGDLDNIVMRALCKQPEQRYPSVEALAEDLARHLAGRPVLARPQGLLYLARKYLRRHRWALAGTAAALVFIAVAVGVTWQQSREAVDEARRAQAMRDFIASVFEKAAETRDARAVDLRALLDAAVERGDRELAREPVAQAELLGLVARLRMGLGDYSQALAVLERQRRLLDAQDTVPDGLQLEAGALRGDVLRRTGDARGCVAGMRPLLPLAERRQAALPTPAAEFLSQLGRCERALGELREARALFARALVLRQSVNAPGAAVAEIESRLDLASLQVDQGESDAALGTYRAARARLDAEVGPRHPLQVDIGRQIATVERRLGHPGRAERALLDTLAVAQDVHGAQHPVTLAVRRELAEVLIEQSRYRDAALPLRMRHAQLVARLPASSLVLRDSNLALARVEWELGRRAAALSALDAALAIDRQRGDTDAIAAAFALQAQVLQEDGLHEDARTLLTQARQLRVDRHGAADASVADVDRLLGELDAERSDPRALPELTRALHFLRLGYGPTDMRTRLAQLSLARAQAARGDTVALRVLDVIAASGRGSTRPEPIAWRAAAYADAIRCQGAPRSRAARHLSQLVEAVGGAQPDGSVVLRELERLDQQCRRAGLRMAMRE</sequence>
<keyword evidence="2 5" id="KW-0547">Nucleotide-binding</keyword>
<protein>
    <recommendedName>
        <fullName evidence="7">Protein kinase domain-containing protein</fullName>
    </recommendedName>
</protein>
<organism evidence="8 9">
    <name type="scientific">Cognatilysobacter xinjiangensis</name>
    <dbReference type="NCBI Taxonomy" id="546892"/>
    <lineage>
        <taxon>Bacteria</taxon>
        <taxon>Pseudomonadati</taxon>
        <taxon>Pseudomonadota</taxon>
        <taxon>Gammaproteobacteria</taxon>
        <taxon>Lysobacterales</taxon>
        <taxon>Lysobacteraceae</taxon>
        <taxon>Cognatilysobacter</taxon>
    </lineage>
</organism>
<dbReference type="SMART" id="SM00028">
    <property type="entry name" value="TPR"/>
    <property type="match status" value="5"/>
</dbReference>
<comment type="caution">
    <text evidence="8">The sequence shown here is derived from an EMBL/GenBank/DDBJ whole genome shotgun (WGS) entry which is preliminary data.</text>
</comment>
<keyword evidence="3" id="KW-0418">Kinase</keyword>
<dbReference type="EMBL" id="BMXY01000003">
    <property type="protein sequence ID" value="GGZ67955.1"/>
    <property type="molecule type" value="Genomic_DNA"/>
</dbReference>
<keyword evidence="6" id="KW-0812">Transmembrane</keyword>
<dbReference type="SUPFAM" id="SSF56112">
    <property type="entry name" value="Protein kinase-like (PK-like)"/>
    <property type="match status" value="1"/>
</dbReference>
<dbReference type="RefSeq" id="WP_189450025.1">
    <property type="nucleotide sequence ID" value="NZ_BMXY01000003.1"/>
</dbReference>
<dbReference type="InterPro" id="IPR011990">
    <property type="entry name" value="TPR-like_helical_dom_sf"/>
</dbReference>